<comment type="caution">
    <text evidence="4">The sequence shown here is derived from an EMBL/GenBank/DDBJ whole genome shotgun (WGS) entry which is preliminary data.</text>
</comment>
<feature type="transmembrane region" description="Helical" evidence="1">
    <location>
        <begin position="264"/>
        <end position="284"/>
    </location>
</feature>
<sequence length="604" mass="69044">MKLPIPNKVLKLWDAWHLRGCIILSLFTQAFLVSFASRRRHSKSTFLLFLIWSAYLLADWIAAVAIGAIIKSQGDLCDPLKEDNKDDILSFWASFLLLHLGGPDTITSFALEDNEFWLRHIFGLALQGLAAAYSIFLTLPTTKLWLPATLVLVVGIVKYCERVYALYLASLDRVASIKDKISTQNTRTTLTTTSSSHIEMLELAYKTYQIFKGPLLGRFYIRNPPPSLGSVNHIKAFKFIEYELSIMYEVLHTKLVVVSRKIGYIFRFIGFCFILTAFILFILVENKGLELPKFDIVLTYALLTGAIVLDSISALQLVCSDWSLGGLEGKWKSYIPLVIVKRQRWSNSVSQYNLISYCLDGNTMCPLNKFDHNILDKIKIMRFSSSHKVHQDTLAYIFNHAKSKSDSAYNSDTAIFGALLFRGHQTTWDYPKLEWSIENFEFAESLLLWHLATELICCSSRESVKICKIISDYMFYLMIMQPLMLSSVLGSNWKVGFQDTVAATKRFLAKNKMISVETKLIRRSDVDDESKSVLFDAYKLATELREMDDHMWEAMDQMWVEIMCYTAAKCKPIVHAQQLGKGGELLTLTWLLLNHFGLGFQFFL</sequence>
<accession>A0A7J6HMD6</accession>
<dbReference type="Pfam" id="PF04578">
    <property type="entry name" value="DUF594"/>
    <property type="match status" value="1"/>
</dbReference>
<feature type="transmembrane region" description="Helical" evidence="1">
    <location>
        <begin position="47"/>
        <end position="70"/>
    </location>
</feature>
<protein>
    <recommendedName>
        <fullName evidence="2">DUF4220 domain-containing protein</fullName>
    </recommendedName>
</protein>
<name>A0A7J6HMD6_CANSA</name>
<feature type="transmembrane region" description="Helical" evidence="1">
    <location>
        <begin position="90"/>
        <end position="111"/>
    </location>
</feature>
<proteinExistence type="predicted"/>
<keyword evidence="1" id="KW-0472">Membrane</keyword>
<dbReference type="EMBL" id="JAATIP010000249">
    <property type="protein sequence ID" value="KAF4356692.1"/>
    <property type="molecule type" value="Genomic_DNA"/>
</dbReference>
<evidence type="ECO:0000313" key="6">
    <source>
        <dbReference type="Proteomes" id="UP000583929"/>
    </source>
</evidence>
<evidence type="ECO:0000256" key="1">
    <source>
        <dbReference type="SAM" id="Phobius"/>
    </source>
</evidence>
<feature type="transmembrane region" description="Helical" evidence="1">
    <location>
        <begin position="16"/>
        <end position="35"/>
    </location>
</feature>
<keyword evidence="6" id="KW-1185">Reference proteome</keyword>
<feature type="transmembrane region" description="Helical" evidence="1">
    <location>
        <begin position="144"/>
        <end position="160"/>
    </location>
</feature>
<dbReference type="Pfam" id="PF13968">
    <property type="entry name" value="DUF4220"/>
    <property type="match status" value="1"/>
</dbReference>
<gene>
    <name evidence="3" type="ORF">F8388_010914</name>
    <name evidence="4" type="ORF">G4B88_020772</name>
</gene>
<keyword evidence="1" id="KW-1133">Transmembrane helix</keyword>
<dbReference type="AlphaFoldDB" id="A0A7J6HMD6"/>
<dbReference type="Proteomes" id="UP000583929">
    <property type="component" value="Unassembled WGS sequence"/>
</dbReference>
<evidence type="ECO:0000313" key="4">
    <source>
        <dbReference type="EMBL" id="KAF4396135.1"/>
    </source>
</evidence>
<evidence type="ECO:0000313" key="5">
    <source>
        <dbReference type="Proteomes" id="UP000525078"/>
    </source>
</evidence>
<dbReference type="EMBL" id="JAATIQ010000037">
    <property type="protein sequence ID" value="KAF4396135.1"/>
    <property type="molecule type" value="Genomic_DNA"/>
</dbReference>
<reference evidence="5 6" key="1">
    <citation type="journal article" date="2020" name="bioRxiv">
        <title>Sequence and annotation of 42 cannabis genomes reveals extensive copy number variation in cannabinoid synthesis and pathogen resistance genes.</title>
        <authorList>
            <person name="Mckernan K.J."/>
            <person name="Helbert Y."/>
            <person name="Kane L.T."/>
            <person name="Ebling H."/>
            <person name="Zhang L."/>
            <person name="Liu B."/>
            <person name="Eaton Z."/>
            <person name="Mclaughlin S."/>
            <person name="Kingan S."/>
            <person name="Baybayan P."/>
            <person name="Concepcion G."/>
            <person name="Jordan M."/>
            <person name="Riva A."/>
            <person name="Barbazuk W."/>
            <person name="Harkins T."/>
        </authorList>
    </citation>
    <scope>NUCLEOTIDE SEQUENCE [LARGE SCALE GENOMIC DNA]</scope>
    <source>
        <strain evidence="5 6">cv. Jamaican Lion 4</strain>
        <strain evidence="4">Father</strain>
        <strain evidence="3">Mother</strain>
        <tissue evidence="4">Leaf</tissue>
    </source>
</reference>
<evidence type="ECO:0000313" key="3">
    <source>
        <dbReference type="EMBL" id="KAF4356692.1"/>
    </source>
</evidence>
<feature type="domain" description="DUF4220" evidence="2">
    <location>
        <begin position="52"/>
        <end position="357"/>
    </location>
</feature>
<dbReference type="PANTHER" id="PTHR31325">
    <property type="entry name" value="OS01G0798800 PROTEIN-RELATED"/>
    <property type="match status" value="1"/>
</dbReference>
<dbReference type="Proteomes" id="UP000525078">
    <property type="component" value="Unassembled WGS sequence"/>
</dbReference>
<feature type="transmembrane region" description="Helical" evidence="1">
    <location>
        <begin position="118"/>
        <end position="138"/>
    </location>
</feature>
<keyword evidence="1" id="KW-0812">Transmembrane</keyword>
<evidence type="ECO:0000259" key="2">
    <source>
        <dbReference type="Pfam" id="PF13968"/>
    </source>
</evidence>
<dbReference type="InterPro" id="IPR007658">
    <property type="entry name" value="DUF594"/>
</dbReference>
<organism evidence="4 6">
    <name type="scientific">Cannabis sativa</name>
    <name type="common">Hemp</name>
    <name type="synonym">Marijuana</name>
    <dbReference type="NCBI Taxonomy" id="3483"/>
    <lineage>
        <taxon>Eukaryota</taxon>
        <taxon>Viridiplantae</taxon>
        <taxon>Streptophyta</taxon>
        <taxon>Embryophyta</taxon>
        <taxon>Tracheophyta</taxon>
        <taxon>Spermatophyta</taxon>
        <taxon>Magnoliopsida</taxon>
        <taxon>eudicotyledons</taxon>
        <taxon>Gunneridae</taxon>
        <taxon>Pentapetalae</taxon>
        <taxon>rosids</taxon>
        <taxon>fabids</taxon>
        <taxon>Rosales</taxon>
        <taxon>Cannabaceae</taxon>
        <taxon>Cannabis</taxon>
    </lineage>
</organism>
<dbReference type="InterPro" id="IPR025315">
    <property type="entry name" value="DUF4220"/>
</dbReference>